<dbReference type="AlphaFoldDB" id="A0A6J7DC56"/>
<evidence type="ECO:0000259" key="2">
    <source>
        <dbReference type="Pfam" id="PF07179"/>
    </source>
</evidence>
<sequence>MSSDHRTDSSGVPWEGRTFQPNPHAGDTGETPAVVAECLTAWRAGTGSFTELVAAFAANRFLIPLVAHAGDDFDVDHPVMEDKVQELSVVTVAGPTGEKVIPVFTSAAAMKTWNSEARPIPIEAQRVALAAASEQTDRVVVNPGTDSIVLRRPIVWSIAQGIPYVAPWESTEFVAETRSLLANIDNLIEIGVVPGDSNATGDGPDVALVLGLVDGLDAGQVHTLIDKVQALVTGKDLVASRIDALTLTLIQRTV</sequence>
<feature type="domain" description="SseB protein N-terminal" evidence="2">
    <location>
        <begin position="36"/>
        <end position="156"/>
    </location>
</feature>
<protein>
    <submittedName>
        <fullName evidence="3">Unannotated protein</fullName>
    </submittedName>
</protein>
<proteinExistence type="predicted"/>
<dbReference type="Pfam" id="PF07179">
    <property type="entry name" value="SseB"/>
    <property type="match status" value="1"/>
</dbReference>
<organism evidence="3">
    <name type="scientific">freshwater metagenome</name>
    <dbReference type="NCBI Taxonomy" id="449393"/>
    <lineage>
        <taxon>unclassified sequences</taxon>
        <taxon>metagenomes</taxon>
        <taxon>ecological metagenomes</taxon>
    </lineage>
</organism>
<accession>A0A6J7DC56</accession>
<feature type="region of interest" description="Disordered" evidence="1">
    <location>
        <begin position="1"/>
        <end position="30"/>
    </location>
</feature>
<dbReference type="InterPro" id="IPR009839">
    <property type="entry name" value="SseB_N"/>
</dbReference>
<evidence type="ECO:0000256" key="1">
    <source>
        <dbReference type="SAM" id="MobiDB-lite"/>
    </source>
</evidence>
<evidence type="ECO:0000313" key="3">
    <source>
        <dbReference type="EMBL" id="CAB4866818.1"/>
    </source>
</evidence>
<dbReference type="EMBL" id="CAFBLO010000041">
    <property type="protein sequence ID" value="CAB4866818.1"/>
    <property type="molecule type" value="Genomic_DNA"/>
</dbReference>
<gene>
    <name evidence="3" type="ORF">UFOPK3364_00542</name>
</gene>
<reference evidence="3" key="1">
    <citation type="submission" date="2020-05" db="EMBL/GenBank/DDBJ databases">
        <authorList>
            <person name="Chiriac C."/>
            <person name="Salcher M."/>
            <person name="Ghai R."/>
            <person name="Kavagutti S V."/>
        </authorList>
    </citation>
    <scope>NUCLEOTIDE SEQUENCE</scope>
</reference>
<name>A0A6J7DC56_9ZZZZ</name>